<evidence type="ECO:0000313" key="1">
    <source>
        <dbReference type="EMBL" id="KAK1142941.1"/>
    </source>
</evidence>
<name>A0ACC3AY70_9EURO</name>
<accession>A0ACC3AY70</accession>
<evidence type="ECO:0000313" key="2">
    <source>
        <dbReference type="Proteomes" id="UP001177260"/>
    </source>
</evidence>
<keyword evidence="2" id="KW-1185">Reference proteome</keyword>
<gene>
    <name evidence="1" type="ORF">N8T08_007182</name>
</gene>
<comment type="caution">
    <text evidence="1">The sequence shown here is derived from an EMBL/GenBank/DDBJ whole genome shotgun (WGS) entry which is preliminary data.</text>
</comment>
<reference evidence="1 2" key="1">
    <citation type="journal article" date="2023" name="ACS Omega">
        <title>Identification of the Neoaspergillic Acid Biosynthesis Gene Cluster by Establishing an In Vitro CRISPR-Ribonucleoprotein Genetic System in Aspergillus melleus.</title>
        <authorList>
            <person name="Yuan B."/>
            <person name="Grau M.F."/>
            <person name="Murata R.M."/>
            <person name="Torok T."/>
            <person name="Venkateswaran K."/>
            <person name="Stajich J.E."/>
            <person name="Wang C.C.C."/>
        </authorList>
    </citation>
    <scope>NUCLEOTIDE SEQUENCE [LARGE SCALE GENOMIC DNA]</scope>
    <source>
        <strain evidence="1 2">IMV 1140</strain>
    </source>
</reference>
<dbReference type="Proteomes" id="UP001177260">
    <property type="component" value="Unassembled WGS sequence"/>
</dbReference>
<proteinExistence type="predicted"/>
<sequence length="614" mass="68748">MGPNNGAAGGPRRARVERGKRSKNGCATCIGKKVKCDEQRPYCGRCVRLHLTCEWTRPKPSLAERRRGLGPIKRRDRYAWSPCSIVPKVQSSNSPRSDELPSSARNVHPAVAEAGDQASDGRAAEIVSPSVANSDDQPAGVSVANEYERDVVLSTGYGTPVSLSNSVHDGLQETISLLQLPMSLHISMPSSTSFIHLADMAPALGSNDKQALIFHRAVFAPLKSTRHWTCSAQALFVDRAFDKRMAFHFLLALSYSELAIYYGHGSRPPQESKRHFEQGSQLFLQTQNPFASPDHIGTMLSFLYLYMFWMRRDRLDPMKLEDLSESVMLYVRAHELGELCASEDLASLTGTNCTSLASPPDQALLARILVYLYDRDGFCNFFGCGGSFARQMNENAGKRRKIWIRSRTAFLLPQAPYNAFDTEDAATLDTYFDLIVLHQEINEYSQSSEQQAAGIEPRLRRRMEEVQNDHSFLPFAGPESNARLSLMSYVTITFFHALQVYFYRSRASGFGQRPVPSELQMALNTLVSTAYYTINAGSVQLLERFQWSLFIGVLETHDPVHRQWLMDHISDPSLREDVQWIQTIKHASTNCMTMAKLRWLIGGTKSGGLVGALR</sequence>
<dbReference type="EMBL" id="JAOPJF010000045">
    <property type="protein sequence ID" value="KAK1142941.1"/>
    <property type="molecule type" value="Genomic_DNA"/>
</dbReference>
<organism evidence="1 2">
    <name type="scientific">Aspergillus melleus</name>
    <dbReference type="NCBI Taxonomy" id="138277"/>
    <lineage>
        <taxon>Eukaryota</taxon>
        <taxon>Fungi</taxon>
        <taxon>Dikarya</taxon>
        <taxon>Ascomycota</taxon>
        <taxon>Pezizomycotina</taxon>
        <taxon>Eurotiomycetes</taxon>
        <taxon>Eurotiomycetidae</taxon>
        <taxon>Eurotiales</taxon>
        <taxon>Aspergillaceae</taxon>
        <taxon>Aspergillus</taxon>
        <taxon>Aspergillus subgen. Circumdati</taxon>
    </lineage>
</organism>
<protein>
    <submittedName>
        <fullName evidence="1">Uncharacterized protein</fullName>
    </submittedName>
</protein>